<organism evidence="1 2">
    <name type="scientific">Phytophthora lilii</name>
    <dbReference type="NCBI Taxonomy" id="2077276"/>
    <lineage>
        <taxon>Eukaryota</taxon>
        <taxon>Sar</taxon>
        <taxon>Stramenopiles</taxon>
        <taxon>Oomycota</taxon>
        <taxon>Peronosporomycetes</taxon>
        <taxon>Peronosporales</taxon>
        <taxon>Peronosporaceae</taxon>
        <taxon>Phytophthora</taxon>
    </lineage>
</organism>
<protein>
    <submittedName>
        <fullName evidence="1">Unnamed protein product</fullName>
    </submittedName>
</protein>
<evidence type="ECO:0000313" key="2">
    <source>
        <dbReference type="Proteomes" id="UP001165083"/>
    </source>
</evidence>
<dbReference type="EMBL" id="BSXW01000409">
    <property type="protein sequence ID" value="GMF21462.1"/>
    <property type="molecule type" value="Genomic_DNA"/>
</dbReference>
<accession>A0A9W6TWN8</accession>
<evidence type="ECO:0000313" key="1">
    <source>
        <dbReference type="EMBL" id="GMF21462.1"/>
    </source>
</evidence>
<sequence>MQDTLSCSKQTHGFNVLQILENEALFAALKERKTDYALVMMIMAAKRESKTTLDKNDLEHFTGLLPLKKVFGGDMELATAIRAAKPKSSTMIKTLQELQFKEWINSGVTPGNFVLYKDYNPTKDLGILLDFYDYQKLRTS</sequence>
<gene>
    <name evidence="1" type="ORF">Plil01_000846800</name>
</gene>
<dbReference type="AlphaFoldDB" id="A0A9W6TWN8"/>
<dbReference type="Proteomes" id="UP001165083">
    <property type="component" value="Unassembled WGS sequence"/>
</dbReference>
<keyword evidence="2" id="KW-1185">Reference proteome</keyword>
<name>A0A9W6TWN8_9STRA</name>
<comment type="caution">
    <text evidence="1">The sequence shown here is derived from an EMBL/GenBank/DDBJ whole genome shotgun (WGS) entry which is preliminary data.</text>
</comment>
<reference evidence="1" key="1">
    <citation type="submission" date="2023-04" db="EMBL/GenBank/DDBJ databases">
        <title>Phytophthora lilii NBRC 32176.</title>
        <authorList>
            <person name="Ichikawa N."/>
            <person name="Sato H."/>
            <person name="Tonouchi N."/>
        </authorList>
    </citation>
    <scope>NUCLEOTIDE SEQUENCE</scope>
    <source>
        <strain evidence="1">NBRC 32176</strain>
    </source>
</reference>
<proteinExistence type="predicted"/>